<name>A0ABT5UHD0_9GAMM</name>
<evidence type="ECO:0000313" key="3">
    <source>
        <dbReference type="Proteomes" id="UP001528823"/>
    </source>
</evidence>
<gene>
    <name evidence="2" type="ORF">ORQ98_25825</name>
</gene>
<evidence type="ECO:0000259" key="1">
    <source>
        <dbReference type="SMART" id="SM00860"/>
    </source>
</evidence>
<feature type="domain" description="Knr4/Smi1-like" evidence="1">
    <location>
        <begin position="26"/>
        <end position="133"/>
    </location>
</feature>
<dbReference type="SMART" id="SM00860">
    <property type="entry name" value="SMI1_KNR4"/>
    <property type="match status" value="1"/>
</dbReference>
<organism evidence="2 3">
    <name type="scientific">Spartinivicinus poritis</name>
    <dbReference type="NCBI Taxonomy" id="2994640"/>
    <lineage>
        <taxon>Bacteria</taxon>
        <taxon>Pseudomonadati</taxon>
        <taxon>Pseudomonadota</taxon>
        <taxon>Gammaproteobacteria</taxon>
        <taxon>Oceanospirillales</taxon>
        <taxon>Zooshikellaceae</taxon>
        <taxon>Spartinivicinus</taxon>
    </lineage>
</organism>
<dbReference type="Gene3D" id="3.40.1580.10">
    <property type="entry name" value="SMI1/KNR4-like"/>
    <property type="match status" value="1"/>
</dbReference>
<dbReference type="InterPro" id="IPR037883">
    <property type="entry name" value="Knr4/Smi1-like_sf"/>
</dbReference>
<evidence type="ECO:0000313" key="2">
    <source>
        <dbReference type="EMBL" id="MDE1465391.1"/>
    </source>
</evidence>
<dbReference type="Pfam" id="PF14567">
    <property type="entry name" value="SUKH_5"/>
    <property type="match status" value="1"/>
</dbReference>
<accession>A0ABT5UHD0</accession>
<sequence>MTQRITLNEIYQELQQKPYYKDLGRGATTEEIKHIENTLQVKLPEYYADFLRRFGFMLGDGICINGVCPSELDDYVSLIEFTKDRRNEKFSEEGMQALDSNAVIVQDNGESYVALFCEGHPRAGEVVWRYLSENYVDTRTFESFPQFLTFWLD</sequence>
<dbReference type="RefSeq" id="WP_274691699.1">
    <property type="nucleotide sequence ID" value="NZ_JAPMOU010000061.1"/>
</dbReference>
<proteinExistence type="predicted"/>
<dbReference type="EMBL" id="JAPMOU010000061">
    <property type="protein sequence ID" value="MDE1465391.1"/>
    <property type="molecule type" value="Genomic_DNA"/>
</dbReference>
<comment type="caution">
    <text evidence="2">The sequence shown here is derived from an EMBL/GenBank/DDBJ whole genome shotgun (WGS) entry which is preliminary data.</text>
</comment>
<dbReference type="Proteomes" id="UP001528823">
    <property type="component" value="Unassembled WGS sequence"/>
</dbReference>
<keyword evidence="3" id="KW-1185">Reference proteome</keyword>
<reference evidence="2 3" key="1">
    <citation type="submission" date="2022-11" db="EMBL/GenBank/DDBJ databases">
        <title>Spartinivicinus poritis sp. nov., isolated from scleractinian coral Porites lutea.</title>
        <authorList>
            <person name="Zhang G."/>
            <person name="Cai L."/>
            <person name="Wei Q."/>
        </authorList>
    </citation>
    <scope>NUCLEOTIDE SEQUENCE [LARGE SCALE GENOMIC DNA]</scope>
    <source>
        <strain evidence="2 3">A2-2</strain>
    </source>
</reference>
<dbReference type="SUPFAM" id="SSF160631">
    <property type="entry name" value="SMI1/KNR4-like"/>
    <property type="match status" value="1"/>
</dbReference>
<dbReference type="InterPro" id="IPR018958">
    <property type="entry name" value="Knr4/Smi1-like_dom"/>
</dbReference>
<protein>
    <submittedName>
        <fullName evidence="2">SMI1/KNR4 family protein</fullName>
    </submittedName>
</protein>